<feature type="domain" description="DUF4116" evidence="2">
    <location>
        <begin position="48"/>
        <end position="91"/>
    </location>
</feature>
<dbReference type="Pfam" id="PF00149">
    <property type="entry name" value="Metallophos"/>
    <property type="match status" value="1"/>
</dbReference>
<dbReference type="Gene3D" id="3.60.21.10">
    <property type="match status" value="1"/>
</dbReference>
<dbReference type="Pfam" id="PF13475">
    <property type="entry name" value="DUF4116"/>
    <property type="match status" value="2"/>
</dbReference>
<protein>
    <recommendedName>
        <fullName evidence="5">Calcineurin-like phosphoesterase domain-containing protein</fullName>
    </recommendedName>
</protein>
<dbReference type="InterPro" id="IPR051158">
    <property type="entry name" value="Metallophosphoesterase_sf"/>
</dbReference>
<evidence type="ECO:0008006" key="5">
    <source>
        <dbReference type="Google" id="ProtNLM"/>
    </source>
</evidence>
<evidence type="ECO:0000313" key="3">
    <source>
        <dbReference type="EMBL" id="SFC14288.1"/>
    </source>
</evidence>
<evidence type="ECO:0000259" key="1">
    <source>
        <dbReference type="Pfam" id="PF00149"/>
    </source>
</evidence>
<organism evidence="3 4">
    <name type="scientific">Ruminococcus albus</name>
    <dbReference type="NCBI Taxonomy" id="1264"/>
    <lineage>
        <taxon>Bacteria</taxon>
        <taxon>Bacillati</taxon>
        <taxon>Bacillota</taxon>
        <taxon>Clostridia</taxon>
        <taxon>Eubacteriales</taxon>
        <taxon>Oscillospiraceae</taxon>
        <taxon>Ruminococcus</taxon>
    </lineage>
</organism>
<feature type="domain" description="Calcineurin-like phosphoesterase" evidence="1">
    <location>
        <begin position="395"/>
        <end position="636"/>
    </location>
</feature>
<dbReference type="PANTHER" id="PTHR31302:SF0">
    <property type="entry name" value="TRANSMEMBRANE PROTEIN WITH METALLOPHOSPHOESTERASE DOMAIN"/>
    <property type="match status" value="1"/>
</dbReference>
<reference evidence="3 4" key="1">
    <citation type="submission" date="2016-10" db="EMBL/GenBank/DDBJ databases">
        <authorList>
            <person name="de Groot N.N."/>
        </authorList>
    </citation>
    <scope>NUCLEOTIDE SEQUENCE [LARGE SCALE GENOMIC DNA]</scope>
    <source>
        <strain evidence="3 4">AR67</strain>
    </source>
</reference>
<proteinExistence type="predicted"/>
<feature type="domain" description="DUF4116" evidence="2">
    <location>
        <begin position="168"/>
        <end position="213"/>
    </location>
</feature>
<evidence type="ECO:0000259" key="2">
    <source>
        <dbReference type="Pfam" id="PF13475"/>
    </source>
</evidence>
<accession>A0A1I1GWT0</accession>
<dbReference type="InterPro" id="IPR029052">
    <property type="entry name" value="Metallo-depent_PP-like"/>
</dbReference>
<gene>
    <name evidence="3" type="ORF">SAMN02910406_01212</name>
</gene>
<dbReference type="SUPFAM" id="SSF56300">
    <property type="entry name" value="Metallo-dependent phosphatases"/>
    <property type="match status" value="1"/>
</dbReference>
<evidence type="ECO:0000313" key="4">
    <source>
        <dbReference type="Proteomes" id="UP000182192"/>
    </source>
</evidence>
<dbReference type="PANTHER" id="PTHR31302">
    <property type="entry name" value="TRANSMEMBRANE PROTEIN WITH METALLOPHOSPHOESTERASE DOMAIN-RELATED"/>
    <property type="match status" value="1"/>
</dbReference>
<name>A0A1I1GWT0_RUMAL</name>
<dbReference type="EMBL" id="FOKQ01000008">
    <property type="protein sequence ID" value="SFC14288.1"/>
    <property type="molecule type" value="Genomic_DNA"/>
</dbReference>
<dbReference type="Proteomes" id="UP000182192">
    <property type="component" value="Unassembled WGS sequence"/>
</dbReference>
<dbReference type="GO" id="GO:0016787">
    <property type="term" value="F:hydrolase activity"/>
    <property type="evidence" value="ECO:0007669"/>
    <property type="project" value="InterPro"/>
</dbReference>
<sequence>MNNNKLDITNNLIITDISKSIDVPVQFKLTGAIHLLKATNKRKQSSQMVEAAISENPFSLQYASKRLKTYEICFKAVKSEGMTLKFVPKDLIDRNLCLAAVVSDGMAIEFVPVDYIDKEVAMEAVSSEPIGSAAYFFFTSVPLEMKRNIRKNERRVYPIKYIPDKIIDKDIVYASVKAQPLSLKNIPEEYRTKDICEVAISRNGIAIKYVPESYIDTVIVDKALDNTVMALEYIPEKYKNKQRCINAFNTDIKNFKDIPHKYLNIDMCKEVIDYIANFRIKNGYLDEKSLITKLLKNIPRKIISDKEFINYMIAVINEDVLKQIIEVNEQKNILEQFLPSATVDYIQKKQKVVYNTIIKLDASECDLPDSIYEVEPVSSIPQIYDFSDDRNNQRTIYYISDLHLEHQFHNTFPDEKDVKLSKLYEYVEQKVDEMIDGITDTCDSVLLIGGDVAHSFPIMYHFYEYLSEKWEGKIVSVLGNHELWNGHYDPEEVIVPPSVDFISDKYNRTVFDKFGIKMLQNTIFLLPGGLIDENTILKISEEELRYKLGTGLIILGGTGFSGLNPFYNAKRGLYRHTLQTVEDDITQTERFAAVYNKLSRCVGDRRVIVLTHCPYDNWTDKPLNENWIYVSGHTHRNGIIKQSNGAFVLHDNQIGYSPKEFKLKAFTTAEWDEPFLPYPDGIYKISKDSYLYFNRRIKGINITSFKSRDDILMLKKNELYMFLLRDEYNRISLLEGGKIHPLSHRDPQYYYIHMDEYYQKMKLFLKPVHEKLRAISEEVKRFGGSGFIHGSIVDITPFTHLYLNIEDSSIIPYFAINIVDKFPYSNVSTLLYDKAPTLLPDYNELQKSGKLQILNKVNCNFQYFPDTSVYNPSNKLRAIQYMFDNNVIRTWYDDLINSEALTSDSLDYIDI</sequence>
<dbReference type="InterPro" id="IPR004843">
    <property type="entry name" value="Calcineurin-like_PHP"/>
</dbReference>
<dbReference type="RefSeq" id="WP_074960657.1">
    <property type="nucleotide sequence ID" value="NZ_FOKQ01000008.1"/>
</dbReference>
<dbReference type="InterPro" id="IPR025197">
    <property type="entry name" value="DUF4116"/>
</dbReference>
<dbReference type="AlphaFoldDB" id="A0A1I1GWT0"/>